<organism evidence="2 3">
    <name type="scientific">Lithospermum erythrorhizon</name>
    <name type="common">Purple gromwell</name>
    <name type="synonym">Lithospermum officinale var. erythrorhizon</name>
    <dbReference type="NCBI Taxonomy" id="34254"/>
    <lineage>
        <taxon>Eukaryota</taxon>
        <taxon>Viridiplantae</taxon>
        <taxon>Streptophyta</taxon>
        <taxon>Embryophyta</taxon>
        <taxon>Tracheophyta</taxon>
        <taxon>Spermatophyta</taxon>
        <taxon>Magnoliopsida</taxon>
        <taxon>eudicotyledons</taxon>
        <taxon>Gunneridae</taxon>
        <taxon>Pentapetalae</taxon>
        <taxon>asterids</taxon>
        <taxon>lamiids</taxon>
        <taxon>Boraginales</taxon>
        <taxon>Boraginaceae</taxon>
        <taxon>Boraginoideae</taxon>
        <taxon>Lithospermeae</taxon>
        <taxon>Lithospermum</taxon>
    </lineage>
</organism>
<sequence>MADELAMIKMELEASKSQEKEYEEFYENIEAPKFVDFTTPDHYCPDDRYWFCQRQGCDQKHEEEMDSEAIYKNFVLRVMAARSPNVRLQKALNRNALSKNMKCPMSAPPKSSKPRVSKLAFISSLSRKLVDDKGDVTKPQPARTSSSTPKAKTKQVAAKYLTTPRNRKCLQNETSFRSVQHPKPGATASKERSVVKALVFHSPKKTIIIKTSVELKTPLSKLRSQKKPAGRKRVTFKEESSEKTRSGAQTEKPKVVSSRSRQISTKRVADKGPKLTLTDQEARESNGGETASSTEPPSTLNSDLISREQENPSNSRPIPVKENDLPNLQVSNIEDAPGDLGIESEVTYSDDKENELPKSEVPNVEVGNELTDNDDKENSSAIDANRCLNKTISEARSKIVHNGHGKVTKDVQFMDKSMKECVISVKVKKPKPTHPKPFRFRTDERVILKEAANMEKKHLLGSKAEPANPFMEGKSKRKLAKDIQGDEKLHDKCNSEIVKYSSNMPERKILAEVKSGETQEGMESAAATPNRLMQMRKMISNLKREIAQPEREAKPSLLDPAQKLNMIKEITPVTRPRKTMNRKENKTVTANTGAIGYQPSQKRLTVTIPKEPKLHTAHRPKSCTKQVV</sequence>
<proteinExistence type="predicted"/>
<feature type="compositionally biased region" description="Basic and acidic residues" evidence="1">
    <location>
        <begin position="349"/>
        <end position="358"/>
    </location>
</feature>
<keyword evidence="3" id="KW-1185">Reference proteome</keyword>
<feature type="compositionally biased region" description="Polar residues" evidence="1">
    <location>
        <begin position="287"/>
        <end position="304"/>
    </location>
</feature>
<feature type="compositionally biased region" description="Polar residues" evidence="1">
    <location>
        <begin position="169"/>
        <end position="178"/>
    </location>
</feature>
<dbReference type="EMBL" id="BAABME010008597">
    <property type="protein sequence ID" value="GAA0173435.1"/>
    <property type="molecule type" value="Genomic_DNA"/>
</dbReference>
<protein>
    <submittedName>
        <fullName evidence="2">Uncharacterized protein</fullName>
    </submittedName>
</protein>
<dbReference type="PANTHER" id="PTHR37241">
    <property type="entry name" value="NEUROFILAMENT HEAVY PROTEIN"/>
    <property type="match status" value="1"/>
</dbReference>
<dbReference type="Proteomes" id="UP001454036">
    <property type="component" value="Unassembled WGS sequence"/>
</dbReference>
<feature type="compositionally biased region" description="Basic residues" evidence="1">
    <location>
        <begin position="223"/>
        <end position="234"/>
    </location>
</feature>
<gene>
    <name evidence="2" type="ORF">LIER_27056</name>
</gene>
<feature type="region of interest" description="Disordered" evidence="1">
    <location>
        <begin position="132"/>
        <end position="192"/>
    </location>
</feature>
<feature type="region of interest" description="Disordered" evidence="1">
    <location>
        <begin position="220"/>
        <end position="381"/>
    </location>
</feature>
<evidence type="ECO:0000256" key="1">
    <source>
        <dbReference type="SAM" id="MobiDB-lite"/>
    </source>
</evidence>
<comment type="caution">
    <text evidence="2">The sequence shown here is derived from an EMBL/GenBank/DDBJ whole genome shotgun (WGS) entry which is preliminary data.</text>
</comment>
<evidence type="ECO:0000313" key="3">
    <source>
        <dbReference type="Proteomes" id="UP001454036"/>
    </source>
</evidence>
<feature type="compositionally biased region" description="Basic and acidic residues" evidence="1">
    <location>
        <begin position="235"/>
        <end position="245"/>
    </location>
</feature>
<reference evidence="2 3" key="1">
    <citation type="submission" date="2024-01" db="EMBL/GenBank/DDBJ databases">
        <title>The complete chloroplast genome sequence of Lithospermum erythrorhizon: insights into the phylogenetic relationship among Boraginaceae species and the maternal lineages of purple gromwells.</title>
        <authorList>
            <person name="Okada T."/>
            <person name="Watanabe K."/>
        </authorList>
    </citation>
    <scope>NUCLEOTIDE SEQUENCE [LARGE SCALE GENOMIC DNA]</scope>
</reference>
<dbReference type="AlphaFoldDB" id="A0AAV3REB9"/>
<name>A0AAV3REB9_LITER</name>
<accession>A0AAV3REB9</accession>
<dbReference type="PANTHER" id="PTHR37241:SF1">
    <property type="entry name" value="NEUROFILAMENT HEAVY PROTEIN"/>
    <property type="match status" value="1"/>
</dbReference>
<evidence type="ECO:0000313" key="2">
    <source>
        <dbReference type="EMBL" id="GAA0173435.1"/>
    </source>
</evidence>